<feature type="compositionally biased region" description="Polar residues" evidence="1">
    <location>
        <begin position="325"/>
        <end position="341"/>
    </location>
</feature>
<feature type="region of interest" description="Disordered" evidence="1">
    <location>
        <begin position="211"/>
        <end position="304"/>
    </location>
</feature>
<dbReference type="Proteomes" id="UP000241818">
    <property type="component" value="Unassembled WGS sequence"/>
</dbReference>
<gene>
    <name evidence="2" type="ORF">M430DRAFT_24871</name>
</gene>
<feature type="compositionally biased region" description="Polar residues" evidence="1">
    <location>
        <begin position="243"/>
        <end position="255"/>
    </location>
</feature>
<name>A0A2T3B9L0_AMORE</name>
<dbReference type="OrthoDB" id="4157036at2759"/>
<dbReference type="AlphaFoldDB" id="A0A2T3B9L0"/>
<dbReference type="EMBL" id="KZ679007">
    <property type="protein sequence ID" value="PSS25007.1"/>
    <property type="molecule type" value="Genomic_DNA"/>
</dbReference>
<feature type="compositionally biased region" description="Pro residues" evidence="1">
    <location>
        <begin position="218"/>
        <end position="230"/>
    </location>
</feature>
<feature type="region of interest" description="Disordered" evidence="1">
    <location>
        <begin position="429"/>
        <end position="450"/>
    </location>
</feature>
<sequence>MDGHIDITPENNVFPQTGLRIPLIPKRSSSVTPTKQIRRKSSFVRRVDSSEESPSPHGSIFEAYYHSTTNSDESAVVESWPMRTLPGHNQPASSTQGRENDENSRVGPKPATSSGVYDKQFLYGRGTVLETITEQNSHGSMRIFARAKSADELHRIPFLGHRDSFVVSKSPRRKKSLSLDDRNLVKGSYHQAVAMIERTTQKPLPIHEIYARPKTPVQEPPQRPPTPPGMPSWTEHQLRPPQRRSSITRGASNRLQRFFGIQPSRSRVPNPAPAGRPVSAPVGGQIPRTARYRPPKSVYGRIDQHPFNNASVAVVDPFPRESILSRPTGQRKSVRFTPSATARDSEMLALQTAVESTHNPPLPTVQVEPTSPIPNTPSRPSTPENRRQCPHRKGQHAALKYLNHTNTSTPGNEYQAILSNPLIRQSSLASLPNLFPPSPTHPSSSASSRRDDLNIDWGILDTTPMTGELSDFSATHLMTGALLAPSPSPTPLSPQPESGTLLPHSNENFQCWKCKLEAFRERIDKVWYRGGSGLCFICCGVEVEEDVRTPGLNNGTMRSGRYSEMMNGSESARRGWWGVADSPMRPARRVALESTRAAIR</sequence>
<dbReference type="InParanoid" id="A0A2T3B9L0"/>
<accession>A0A2T3B9L0</accession>
<feature type="region of interest" description="Disordered" evidence="1">
    <location>
        <begin position="83"/>
        <end position="114"/>
    </location>
</feature>
<dbReference type="RefSeq" id="XP_024723606.1">
    <property type="nucleotide sequence ID" value="XM_024865148.1"/>
</dbReference>
<dbReference type="GeneID" id="36573229"/>
<keyword evidence="3" id="KW-1185">Reference proteome</keyword>
<feature type="region of interest" description="Disordered" evidence="1">
    <location>
        <begin position="28"/>
        <end position="61"/>
    </location>
</feature>
<evidence type="ECO:0000256" key="1">
    <source>
        <dbReference type="SAM" id="MobiDB-lite"/>
    </source>
</evidence>
<evidence type="ECO:0000313" key="3">
    <source>
        <dbReference type="Proteomes" id="UP000241818"/>
    </source>
</evidence>
<evidence type="ECO:0000313" key="2">
    <source>
        <dbReference type="EMBL" id="PSS25007.1"/>
    </source>
</evidence>
<reference evidence="2 3" key="1">
    <citation type="journal article" date="2018" name="New Phytol.">
        <title>Comparative genomics and transcriptomics depict ericoid mycorrhizal fungi as versatile saprotrophs and plant mutualists.</title>
        <authorList>
            <person name="Martino E."/>
            <person name="Morin E."/>
            <person name="Grelet G.A."/>
            <person name="Kuo A."/>
            <person name="Kohler A."/>
            <person name="Daghino S."/>
            <person name="Barry K.W."/>
            <person name="Cichocki N."/>
            <person name="Clum A."/>
            <person name="Dockter R.B."/>
            <person name="Hainaut M."/>
            <person name="Kuo R.C."/>
            <person name="LaButti K."/>
            <person name="Lindahl B.D."/>
            <person name="Lindquist E.A."/>
            <person name="Lipzen A."/>
            <person name="Khouja H.R."/>
            <person name="Magnuson J."/>
            <person name="Murat C."/>
            <person name="Ohm R.A."/>
            <person name="Singer S.W."/>
            <person name="Spatafora J.W."/>
            <person name="Wang M."/>
            <person name="Veneault-Fourrey C."/>
            <person name="Henrissat B."/>
            <person name="Grigoriev I.V."/>
            <person name="Martin F.M."/>
            <person name="Perotto S."/>
        </authorList>
    </citation>
    <scope>NUCLEOTIDE SEQUENCE [LARGE SCALE GENOMIC DNA]</scope>
    <source>
        <strain evidence="2 3">ATCC 22711</strain>
    </source>
</reference>
<protein>
    <submittedName>
        <fullName evidence="2">Uncharacterized protein</fullName>
    </submittedName>
</protein>
<organism evidence="2 3">
    <name type="scientific">Amorphotheca resinae ATCC 22711</name>
    <dbReference type="NCBI Taxonomy" id="857342"/>
    <lineage>
        <taxon>Eukaryota</taxon>
        <taxon>Fungi</taxon>
        <taxon>Dikarya</taxon>
        <taxon>Ascomycota</taxon>
        <taxon>Pezizomycotina</taxon>
        <taxon>Leotiomycetes</taxon>
        <taxon>Helotiales</taxon>
        <taxon>Amorphothecaceae</taxon>
        <taxon>Amorphotheca</taxon>
    </lineage>
</organism>
<feature type="region of interest" description="Disordered" evidence="1">
    <location>
        <begin position="322"/>
        <end position="341"/>
    </location>
</feature>
<proteinExistence type="predicted"/>
<feature type="region of interest" description="Disordered" evidence="1">
    <location>
        <begin position="356"/>
        <end position="394"/>
    </location>
</feature>